<name>A0ABY8VP22_9CORY</name>
<feature type="transmembrane region" description="Helical" evidence="5">
    <location>
        <begin position="76"/>
        <end position="95"/>
    </location>
</feature>
<protein>
    <submittedName>
        <fullName evidence="7">O-antigen ligase family protein</fullName>
    </submittedName>
</protein>
<dbReference type="Pfam" id="PF04932">
    <property type="entry name" value="Wzy_C"/>
    <property type="match status" value="1"/>
</dbReference>
<dbReference type="Proteomes" id="UP001238805">
    <property type="component" value="Chromosome"/>
</dbReference>
<proteinExistence type="predicted"/>
<organism evidence="7 8">
    <name type="scientific">Corynebacterium suedekumii</name>
    <dbReference type="NCBI Taxonomy" id="3049801"/>
    <lineage>
        <taxon>Bacteria</taxon>
        <taxon>Bacillati</taxon>
        <taxon>Actinomycetota</taxon>
        <taxon>Actinomycetes</taxon>
        <taxon>Mycobacteriales</taxon>
        <taxon>Corynebacteriaceae</taxon>
        <taxon>Corynebacterium</taxon>
    </lineage>
</organism>
<accession>A0ABY8VP22</accession>
<feature type="transmembrane region" description="Helical" evidence="5">
    <location>
        <begin position="130"/>
        <end position="150"/>
    </location>
</feature>
<keyword evidence="2 5" id="KW-0812">Transmembrane</keyword>
<keyword evidence="7" id="KW-0436">Ligase</keyword>
<feature type="transmembrane region" description="Helical" evidence="5">
    <location>
        <begin position="378"/>
        <end position="398"/>
    </location>
</feature>
<evidence type="ECO:0000259" key="6">
    <source>
        <dbReference type="Pfam" id="PF04932"/>
    </source>
</evidence>
<feature type="transmembrane region" description="Helical" evidence="5">
    <location>
        <begin position="183"/>
        <end position="201"/>
    </location>
</feature>
<evidence type="ECO:0000256" key="5">
    <source>
        <dbReference type="SAM" id="Phobius"/>
    </source>
</evidence>
<keyword evidence="3 5" id="KW-1133">Transmembrane helix</keyword>
<reference evidence="7 8" key="1">
    <citation type="submission" date="2023-05" db="EMBL/GenBank/DDBJ databases">
        <title>Corynebacterium suedekumii sp. nov. and Corynebacterium breve sp. nov. isolated from raw cow's milk.</title>
        <authorList>
            <person name="Baer M.K."/>
            <person name="Mehl L."/>
            <person name="Hellmuth R."/>
            <person name="Marke G."/>
            <person name="Lipski A."/>
        </authorList>
    </citation>
    <scope>NUCLEOTIDE SEQUENCE [LARGE SCALE GENOMIC DNA]</scope>
    <source>
        <strain evidence="7 8">LM112</strain>
    </source>
</reference>
<dbReference type="PANTHER" id="PTHR37422">
    <property type="entry name" value="TEICHURONIC ACID BIOSYNTHESIS PROTEIN TUAE"/>
    <property type="match status" value="1"/>
</dbReference>
<dbReference type="InterPro" id="IPR051533">
    <property type="entry name" value="WaaL-like"/>
</dbReference>
<dbReference type="GO" id="GO:0016874">
    <property type="term" value="F:ligase activity"/>
    <property type="evidence" value="ECO:0007669"/>
    <property type="project" value="UniProtKB-KW"/>
</dbReference>
<evidence type="ECO:0000313" key="8">
    <source>
        <dbReference type="Proteomes" id="UP001238805"/>
    </source>
</evidence>
<dbReference type="RefSeq" id="WP_284875417.1">
    <property type="nucleotide sequence ID" value="NZ_CP126970.1"/>
</dbReference>
<keyword evidence="4 5" id="KW-0472">Membrane</keyword>
<keyword evidence="8" id="KW-1185">Reference proteome</keyword>
<feature type="transmembrane region" description="Helical" evidence="5">
    <location>
        <begin position="343"/>
        <end position="366"/>
    </location>
</feature>
<dbReference type="InterPro" id="IPR007016">
    <property type="entry name" value="O-antigen_ligase-rel_domated"/>
</dbReference>
<feature type="transmembrane region" description="Helical" evidence="5">
    <location>
        <begin position="252"/>
        <end position="271"/>
    </location>
</feature>
<evidence type="ECO:0000256" key="3">
    <source>
        <dbReference type="ARBA" id="ARBA00022989"/>
    </source>
</evidence>
<evidence type="ECO:0000256" key="2">
    <source>
        <dbReference type="ARBA" id="ARBA00022692"/>
    </source>
</evidence>
<evidence type="ECO:0000256" key="4">
    <source>
        <dbReference type="ARBA" id="ARBA00023136"/>
    </source>
</evidence>
<feature type="transmembrane region" description="Helical" evidence="5">
    <location>
        <begin position="101"/>
        <end position="118"/>
    </location>
</feature>
<dbReference type="EMBL" id="CP126970">
    <property type="protein sequence ID" value="WIM70837.1"/>
    <property type="molecule type" value="Genomic_DNA"/>
</dbReference>
<comment type="subcellular location">
    <subcellularLocation>
        <location evidence="1">Membrane</location>
        <topology evidence="1">Multi-pass membrane protein</topology>
    </subcellularLocation>
</comment>
<feature type="domain" description="O-antigen ligase-related" evidence="6">
    <location>
        <begin position="219"/>
        <end position="351"/>
    </location>
</feature>
<gene>
    <name evidence="7" type="ORF">QP029_03155</name>
</gene>
<evidence type="ECO:0000313" key="7">
    <source>
        <dbReference type="EMBL" id="WIM70837.1"/>
    </source>
</evidence>
<dbReference type="PANTHER" id="PTHR37422:SF13">
    <property type="entry name" value="LIPOPOLYSACCHARIDE BIOSYNTHESIS PROTEIN PA4999-RELATED"/>
    <property type="match status" value="1"/>
</dbReference>
<sequence>MSALIVTGLICGLIFLAALKRPQWGVLAIAALVPFHGLLIIAPVALSLWKEAAVLAVAVAALLASRARDRATVAPWLAPAAVLVLFGVISTVWVLRTNAGFPIKIAFFYLLVAVIVYYHPFTRRDKDHLVTILLTTGTLSALFGLAQQVLGGERLVEMGYDWNESLRTTGPLLRSFGTFNQPFPFGLYLMLVLVVVGTVALSQPGRLRSRIFWLLSPVLVAAMLSSVVRAAFVGLIVAVFVVGVIIHRRLLIYAGILLAAVVVAIPFAVAVDQRGVLAALFSSSSLEDRGGHWAATLPRMLVRPLGDGLGTTGSAAEKVLEAFYPRTGLYQPDNQYLKVGLELGVLGLALYAVTIGMAIVVLRRVIRVVRDPLEQGVAAGVLAATAAACVAAAFSTYLEIFPMDFFFWFLLAVAASLPREEARAVGGWRRERNPERRARQERREALGEVRRGRTYVPMIRP</sequence>
<feature type="transmembrane region" description="Helical" evidence="5">
    <location>
        <begin position="213"/>
        <end position="246"/>
    </location>
</feature>
<evidence type="ECO:0000256" key="1">
    <source>
        <dbReference type="ARBA" id="ARBA00004141"/>
    </source>
</evidence>